<protein>
    <submittedName>
        <fullName evidence="2">Putative l2b-1 ag</fullName>
    </submittedName>
</protein>
<dbReference type="GO" id="GO:0071897">
    <property type="term" value="P:DNA biosynthetic process"/>
    <property type="evidence" value="ECO:0007669"/>
    <property type="project" value="UniProtKB-ARBA"/>
</dbReference>
<evidence type="ECO:0000259" key="1">
    <source>
        <dbReference type="PROSITE" id="PS50878"/>
    </source>
</evidence>
<feature type="non-terminal residue" evidence="2">
    <location>
        <position position="1"/>
    </location>
</feature>
<proteinExistence type="evidence at transcript level"/>
<dbReference type="GO" id="GO:0003824">
    <property type="term" value="F:catalytic activity"/>
    <property type="evidence" value="ECO:0007669"/>
    <property type="project" value="InterPro"/>
</dbReference>
<sequence>NCAGISTHFDEIKLILENSNPNLLFLTETHFTNEMNIGEFSVSNYNLVTCNSKSRHTGGIFMYIKRNVKFSEIFNKSFNNNCFLTISVSEGKFKGIYGVIYHSPNSNDNEFLDYLENIFLENVVMNDRLNIIAGDFNINWNDNRDSEKLKRITEFFTLKQFVEEDTRITQNSKTLIDLVFSNYKNLTVNVISEFKVSDHETIHIKMNTIKQNDYLESSETTIIRKCWKNYSKERLQNLLVSKSESLDNLDFNNKAKKVVSVIKECCNQLIYDKTVTVRNDNKWFNIELVQLKRQRDYMYRQALRSLNSNDWEQYKSLRNEYSHKLRSAKNNYIQNDIETNKNNGKLLWKTLKKLVNPCSKTNSHVVFNNEQIDDEMVIAERFNKYFIDSVTEINESIENVDLVLPNPFENSRNKPQLCNFEPITLQDLHKIINDLDNTSSVDEISAKILKDSFNAIGNNLLDIINYSLEFGVFPESWKESLIIPIPKVTNTKKAEEHRPINMLPLYEKVLEIVIKNQFIDYLEANEILLREQSGFRKKHSCETALNLMLSKWKQCLEKKKSVVAVFLDLKRAFETISRPELINVLKKYGICNKALDWFISYLTDRTQRTKYNTKISISRSNELGVPQGSVLGPILFILYINDMKSVLKNCEINLFADDTVLFIALDEICEAINAVNEDLVNLVRWLKYKKLKLNVTKTKFMVVTNKKIVEPINITIEEEDIERVDKIKYLGVIIDTKLRFTDYIDHVIKKVSQKYGIMCRIQDKLTTWSKVLLYKSIVAPHIDYCSSILFLASDTQLKRLQRLQNKLMRLILGCNRYTPIKSMLDALQWLSVHQRIVFNTLVLIYKIQSDMLPKYLKENVTYGRDIHNYETRTRNNIRPANFLMKSTQNSLFYKGIKFYNKLPQVAKLARNVFEFKRECLSFVKENVAQ</sequence>
<dbReference type="Pfam" id="PF00078">
    <property type="entry name" value="RVT_1"/>
    <property type="match status" value="1"/>
</dbReference>
<name>U5EU08_9DIPT</name>
<dbReference type="SUPFAM" id="SSF56219">
    <property type="entry name" value="DNase I-like"/>
    <property type="match status" value="1"/>
</dbReference>
<reference evidence="2" key="1">
    <citation type="journal article" date="2014" name="Insect Biochem. Mol. Biol.">
        <title>An insight into the sialome of the frog biting fly, Corethrella appendiculata.</title>
        <authorList>
            <person name="Ribeiro J.M.C."/>
            <person name="Chagas A.C."/>
            <person name="Pham V.M."/>
            <person name="Lounibos L.P."/>
            <person name="Calvo E."/>
        </authorList>
    </citation>
    <scope>NUCLEOTIDE SEQUENCE</scope>
    <source>
        <tissue evidence="2">Salivary glands</tissue>
    </source>
</reference>
<dbReference type="PROSITE" id="PS50878">
    <property type="entry name" value="RT_POL"/>
    <property type="match status" value="1"/>
</dbReference>
<dbReference type="SUPFAM" id="SSF56672">
    <property type="entry name" value="DNA/RNA polymerases"/>
    <property type="match status" value="1"/>
</dbReference>
<dbReference type="InterPro" id="IPR036691">
    <property type="entry name" value="Endo/exonu/phosph_ase_sf"/>
</dbReference>
<dbReference type="PANTHER" id="PTHR33332">
    <property type="entry name" value="REVERSE TRANSCRIPTASE DOMAIN-CONTAINING PROTEIN"/>
    <property type="match status" value="1"/>
</dbReference>
<accession>U5EU08</accession>
<evidence type="ECO:0000313" key="2">
    <source>
        <dbReference type="EMBL" id="JAB58187.1"/>
    </source>
</evidence>
<organism evidence="2">
    <name type="scientific">Corethrella appendiculata</name>
    <dbReference type="NCBI Taxonomy" id="1370023"/>
    <lineage>
        <taxon>Eukaryota</taxon>
        <taxon>Metazoa</taxon>
        <taxon>Ecdysozoa</taxon>
        <taxon>Arthropoda</taxon>
        <taxon>Hexapoda</taxon>
        <taxon>Insecta</taxon>
        <taxon>Pterygota</taxon>
        <taxon>Neoptera</taxon>
        <taxon>Endopterygota</taxon>
        <taxon>Diptera</taxon>
        <taxon>Nematocera</taxon>
        <taxon>Culicoidea</taxon>
        <taxon>Chaoboridae</taxon>
        <taxon>Corethrella</taxon>
    </lineage>
</organism>
<dbReference type="Gene3D" id="3.60.10.10">
    <property type="entry name" value="Endonuclease/exonuclease/phosphatase"/>
    <property type="match status" value="1"/>
</dbReference>
<dbReference type="EMBL" id="GANO01001684">
    <property type="protein sequence ID" value="JAB58187.1"/>
    <property type="molecule type" value="mRNA"/>
</dbReference>
<dbReference type="InterPro" id="IPR000477">
    <property type="entry name" value="RT_dom"/>
</dbReference>
<dbReference type="InterPro" id="IPR043502">
    <property type="entry name" value="DNA/RNA_pol_sf"/>
</dbReference>
<feature type="domain" description="Reverse transcriptase" evidence="1">
    <location>
        <begin position="466"/>
        <end position="734"/>
    </location>
</feature>
<dbReference type="AlphaFoldDB" id="U5EU08"/>
<dbReference type="CDD" id="cd01650">
    <property type="entry name" value="RT_nLTR_like"/>
    <property type="match status" value="1"/>
</dbReference>
<dbReference type="Pfam" id="PF03372">
    <property type="entry name" value="Exo_endo_phos"/>
    <property type="match status" value="1"/>
</dbReference>
<dbReference type="InterPro" id="IPR005135">
    <property type="entry name" value="Endo/exonuclease/phosphatase"/>
</dbReference>